<dbReference type="GO" id="GO:0034965">
    <property type="term" value="P:intronic box C/D snoRNA processing"/>
    <property type="evidence" value="ECO:0007669"/>
    <property type="project" value="TreeGrafter"/>
</dbReference>
<dbReference type="GO" id="GO:0006364">
    <property type="term" value="P:rRNA processing"/>
    <property type="evidence" value="ECO:0007669"/>
    <property type="project" value="InterPro"/>
</dbReference>
<dbReference type="GO" id="GO:0000171">
    <property type="term" value="F:ribonuclease MRP activity"/>
    <property type="evidence" value="ECO:0007669"/>
    <property type="project" value="TreeGrafter"/>
</dbReference>
<proteinExistence type="predicted"/>
<dbReference type="PANTHER" id="PTHR28272:SF1">
    <property type="entry name" value="RIBONUCLEASES P_MRP PROTEIN SUBUNIT POP3"/>
    <property type="match status" value="1"/>
</dbReference>
<protein>
    <submittedName>
        <fullName evidence="2">Uncharacterized protein</fullName>
    </submittedName>
</protein>
<dbReference type="AlphaFoldDB" id="A0AAN6WAV8"/>
<reference evidence="2" key="1">
    <citation type="journal article" date="2023" name="Mol. Phylogenet. Evol.">
        <title>Genome-scale phylogeny and comparative genomics of the fungal order Sordariales.</title>
        <authorList>
            <person name="Hensen N."/>
            <person name="Bonometti L."/>
            <person name="Westerberg I."/>
            <person name="Brannstrom I.O."/>
            <person name="Guillou S."/>
            <person name="Cros-Aarteil S."/>
            <person name="Calhoun S."/>
            <person name="Haridas S."/>
            <person name="Kuo A."/>
            <person name="Mondo S."/>
            <person name="Pangilinan J."/>
            <person name="Riley R."/>
            <person name="LaButti K."/>
            <person name="Andreopoulos B."/>
            <person name="Lipzen A."/>
            <person name="Chen C."/>
            <person name="Yan M."/>
            <person name="Daum C."/>
            <person name="Ng V."/>
            <person name="Clum A."/>
            <person name="Steindorff A."/>
            <person name="Ohm R.A."/>
            <person name="Martin F."/>
            <person name="Silar P."/>
            <person name="Natvig D.O."/>
            <person name="Lalanne C."/>
            <person name="Gautier V."/>
            <person name="Ament-Velasquez S.L."/>
            <person name="Kruys A."/>
            <person name="Hutchinson M.I."/>
            <person name="Powell A.J."/>
            <person name="Barry K."/>
            <person name="Miller A.N."/>
            <person name="Grigoriev I.V."/>
            <person name="Debuchy R."/>
            <person name="Gladieux P."/>
            <person name="Hiltunen Thoren M."/>
            <person name="Johannesson H."/>
        </authorList>
    </citation>
    <scope>NUCLEOTIDE SEQUENCE</scope>
    <source>
        <strain evidence="2">CBS 892.96</strain>
    </source>
</reference>
<feature type="compositionally biased region" description="Basic residues" evidence="1">
    <location>
        <begin position="50"/>
        <end position="62"/>
    </location>
</feature>
<organism evidence="2 3">
    <name type="scientific">Triangularia setosa</name>
    <dbReference type="NCBI Taxonomy" id="2587417"/>
    <lineage>
        <taxon>Eukaryota</taxon>
        <taxon>Fungi</taxon>
        <taxon>Dikarya</taxon>
        <taxon>Ascomycota</taxon>
        <taxon>Pezizomycotina</taxon>
        <taxon>Sordariomycetes</taxon>
        <taxon>Sordariomycetidae</taxon>
        <taxon>Sordariales</taxon>
        <taxon>Podosporaceae</taxon>
        <taxon>Triangularia</taxon>
    </lineage>
</organism>
<feature type="region of interest" description="Disordered" evidence="1">
    <location>
        <begin position="50"/>
        <end position="79"/>
    </location>
</feature>
<dbReference type="InterPro" id="IPR013241">
    <property type="entry name" value="RNase_P_Pop3"/>
</dbReference>
<name>A0AAN6WAV8_9PEZI</name>
<accession>A0AAN6WAV8</accession>
<sequence>MERKRIVHTLDTPYSAVEWPQISQEDQDVILELLCHLLSPLGTHRRLFVMPSKGKRDRKRKRAQDEAAPEAAAVQAVSDPVPPTPELAGYVDVGLSHISRTLQDISSKDDTKPYSVVFVARSGQSSAFHCHFPQMVALASQSQPPEKAVRLVGISKACEDKLSAALGIPRVSSIALREDAPQAKGLVDFVREHVKPIEVTWLKEARAGKYLDTKIDAVPTKIGVKKKA</sequence>
<dbReference type="Proteomes" id="UP001302321">
    <property type="component" value="Unassembled WGS sequence"/>
</dbReference>
<evidence type="ECO:0000313" key="2">
    <source>
        <dbReference type="EMBL" id="KAK4178440.1"/>
    </source>
</evidence>
<dbReference type="Pfam" id="PF08228">
    <property type="entry name" value="RNase_P_pop3"/>
    <property type="match status" value="1"/>
</dbReference>
<dbReference type="PANTHER" id="PTHR28272">
    <property type="entry name" value="RIBONUCLEASES P/MRP PROTEIN SUBUNIT POP3"/>
    <property type="match status" value="1"/>
</dbReference>
<dbReference type="GO" id="GO:0008033">
    <property type="term" value="P:tRNA processing"/>
    <property type="evidence" value="ECO:0007669"/>
    <property type="project" value="InterPro"/>
</dbReference>
<dbReference type="GO" id="GO:0004526">
    <property type="term" value="F:ribonuclease P activity"/>
    <property type="evidence" value="ECO:0007669"/>
    <property type="project" value="TreeGrafter"/>
</dbReference>
<dbReference type="GO" id="GO:0000172">
    <property type="term" value="C:ribonuclease MRP complex"/>
    <property type="evidence" value="ECO:0007669"/>
    <property type="project" value="TreeGrafter"/>
</dbReference>
<dbReference type="GO" id="GO:0005655">
    <property type="term" value="C:nucleolar ribonuclease P complex"/>
    <property type="evidence" value="ECO:0007669"/>
    <property type="project" value="TreeGrafter"/>
</dbReference>
<evidence type="ECO:0000256" key="1">
    <source>
        <dbReference type="SAM" id="MobiDB-lite"/>
    </source>
</evidence>
<dbReference type="EMBL" id="MU866138">
    <property type="protein sequence ID" value="KAK4178440.1"/>
    <property type="molecule type" value="Genomic_DNA"/>
</dbReference>
<evidence type="ECO:0000313" key="3">
    <source>
        <dbReference type="Proteomes" id="UP001302321"/>
    </source>
</evidence>
<comment type="caution">
    <text evidence="2">The sequence shown here is derived from an EMBL/GenBank/DDBJ whole genome shotgun (WGS) entry which is preliminary data.</text>
</comment>
<gene>
    <name evidence="2" type="ORF">QBC36DRAFT_103826</name>
</gene>
<dbReference type="GO" id="GO:0005829">
    <property type="term" value="C:cytosol"/>
    <property type="evidence" value="ECO:0007669"/>
    <property type="project" value="TreeGrafter"/>
</dbReference>
<reference evidence="2" key="2">
    <citation type="submission" date="2023-05" db="EMBL/GenBank/DDBJ databases">
        <authorList>
            <consortium name="Lawrence Berkeley National Laboratory"/>
            <person name="Steindorff A."/>
            <person name="Hensen N."/>
            <person name="Bonometti L."/>
            <person name="Westerberg I."/>
            <person name="Brannstrom I.O."/>
            <person name="Guillou S."/>
            <person name="Cros-Aarteil S."/>
            <person name="Calhoun S."/>
            <person name="Haridas S."/>
            <person name="Kuo A."/>
            <person name="Mondo S."/>
            <person name="Pangilinan J."/>
            <person name="Riley R."/>
            <person name="Labutti K."/>
            <person name="Andreopoulos B."/>
            <person name="Lipzen A."/>
            <person name="Chen C."/>
            <person name="Yanf M."/>
            <person name="Daum C."/>
            <person name="Ng V."/>
            <person name="Clum A."/>
            <person name="Ohm R."/>
            <person name="Martin F."/>
            <person name="Silar P."/>
            <person name="Natvig D."/>
            <person name="Lalanne C."/>
            <person name="Gautier V."/>
            <person name="Ament-Velasquez S.L."/>
            <person name="Kruys A."/>
            <person name="Hutchinson M.I."/>
            <person name="Powell A.J."/>
            <person name="Barry K."/>
            <person name="Miller A.N."/>
            <person name="Grigoriev I.V."/>
            <person name="Debuchy R."/>
            <person name="Gladieux P."/>
            <person name="Thoren M.H."/>
            <person name="Johannesson H."/>
        </authorList>
    </citation>
    <scope>NUCLEOTIDE SEQUENCE</scope>
    <source>
        <strain evidence="2">CBS 892.96</strain>
    </source>
</reference>
<keyword evidence="3" id="KW-1185">Reference proteome</keyword>